<dbReference type="OrthoDB" id="9804312at2"/>
<dbReference type="InterPro" id="IPR041698">
    <property type="entry name" value="Methyltransf_25"/>
</dbReference>
<keyword evidence="2" id="KW-0489">Methyltransferase</keyword>
<dbReference type="CDD" id="cd02440">
    <property type="entry name" value="AdoMet_MTases"/>
    <property type="match status" value="1"/>
</dbReference>
<name>A0A3E1NT24_9BACT</name>
<organism evidence="2 3">
    <name type="scientific">Chitinophaga silvisoli</name>
    <dbReference type="NCBI Taxonomy" id="2291814"/>
    <lineage>
        <taxon>Bacteria</taxon>
        <taxon>Pseudomonadati</taxon>
        <taxon>Bacteroidota</taxon>
        <taxon>Chitinophagia</taxon>
        <taxon>Chitinophagales</taxon>
        <taxon>Chitinophagaceae</taxon>
        <taxon>Chitinophaga</taxon>
    </lineage>
</organism>
<protein>
    <submittedName>
        <fullName evidence="2">Class I SAM-dependent methyltransferase</fullName>
    </submittedName>
</protein>
<evidence type="ECO:0000313" key="3">
    <source>
        <dbReference type="Proteomes" id="UP000261174"/>
    </source>
</evidence>
<dbReference type="RefSeq" id="WP_116857376.1">
    <property type="nucleotide sequence ID" value="NZ_QTJV01000017.1"/>
</dbReference>
<dbReference type="Proteomes" id="UP000261174">
    <property type="component" value="Unassembled WGS sequence"/>
</dbReference>
<keyword evidence="2" id="KW-0808">Transferase</keyword>
<dbReference type="EMBL" id="QTJV01000017">
    <property type="protein sequence ID" value="RFM31062.1"/>
    <property type="molecule type" value="Genomic_DNA"/>
</dbReference>
<keyword evidence="3" id="KW-1185">Reference proteome</keyword>
<accession>A0A3E1NT24</accession>
<evidence type="ECO:0000259" key="1">
    <source>
        <dbReference type="Pfam" id="PF13649"/>
    </source>
</evidence>
<dbReference type="GO" id="GO:0008168">
    <property type="term" value="F:methyltransferase activity"/>
    <property type="evidence" value="ECO:0007669"/>
    <property type="project" value="UniProtKB-KW"/>
</dbReference>
<dbReference type="Pfam" id="PF13649">
    <property type="entry name" value="Methyltransf_25"/>
    <property type="match status" value="1"/>
</dbReference>
<evidence type="ECO:0000313" key="2">
    <source>
        <dbReference type="EMBL" id="RFM31062.1"/>
    </source>
</evidence>
<dbReference type="AlphaFoldDB" id="A0A3E1NT24"/>
<gene>
    <name evidence="2" type="ORF">DXN04_31360</name>
</gene>
<feature type="domain" description="Methyltransferase" evidence="1">
    <location>
        <begin position="45"/>
        <end position="133"/>
    </location>
</feature>
<reference evidence="2 3" key="1">
    <citation type="submission" date="2018-08" db="EMBL/GenBank/DDBJ databases">
        <title>Chitinophaga sp. K20C18050901, a novel bacterium isolated from forest soil.</title>
        <authorList>
            <person name="Wang C."/>
        </authorList>
    </citation>
    <scope>NUCLEOTIDE SEQUENCE [LARGE SCALE GENOMIC DNA]</scope>
    <source>
        <strain evidence="2 3">K20C18050901</strain>
    </source>
</reference>
<dbReference type="Gene3D" id="3.40.50.150">
    <property type="entry name" value="Vaccinia Virus protein VP39"/>
    <property type="match status" value="1"/>
</dbReference>
<sequence length="212" mass="23903">MTNEQYKSRWDDRYRDADFAYGKAPNLFFKEHLDQLNKGSILMPADGEGRNGVYAAVSGWQVTSTDLSPEGKTKALQLAAELNTDLNYIVGDLETMQFEPASFDAIGLIYAHFLPEKKSILHKQLDSYLKPGGTIIFEAFSKNHEANAQVGGPTEKAWLFSEEEIKKDFSNYEILLLKEEVVGLEEGKYHNGQGTVIRFIGKKSNPFRKDGR</sequence>
<dbReference type="SUPFAM" id="SSF53335">
    <property type="entry name" value="S-adenosyl-L-methionine-dependent methyltransferases"/>
    <property type="match status" value="1"/>
</dbReference>
<dbReference type="InterPro" id="IPR029063">
    <property type="entry name" value="SAM-dependent_MTases_sf"/>
</dbReference>
<dbReference type="GO" id="GO:0032259">
    <property type="term" value="P:methylation"/>
    <property type="evidence" value="ECO:0007669"/>
    <property type="project" value="UniProtKB-KW"/>
</dbReference>
<comment type="caution">
    <text evidence="2">The sequence shown here is derived from an EMBL/GenBank/DDBJ whole genome shotgun (WGS) entry which is preliminary data.</text>
</comment>
<proteinExistence type="predicted"/>